<dbReference type="InterPro" id="IPR011032">
    <property type="entry name" value="GroES-like_sf"/>
</dbReference>
<dbReference type="Pfam" id="PF16884">
    <property type="entry name" value="ADH_N_2"/>
    <property type="match status" value="1"/>
</dbReference>
<dbReference type="Gene3D" id="3.90.180.10">
    <property type="entry name" value="Medium-chain alcohol dehydrogenases, catalytic domain"/>
    <property type="match status" value="1"/>
</dbReference>
<proteinExistence type="predicted"/>
<keyword evidence="4" id="KW-1185">Reference proteome</keyword>
<feature type="domain" description="Enoyl reductase (ER)" evidence="2">
    <location>
        <begin position="17"/>
        <end position="332"/>
    </location>
</feature>
<evidence type="ECO:0000256" key="1">
    <source>
        <dbReference type="ARBA" id="ARBA00023002"/>
    </source>
</evidence>
<dbReference type="InterPro" id="IPR045010">
    <property type="entry name" value="MDR_fam"/>
</dbReference>
<dbReference type="PANTHER" id="PTHR43205:SF7">
    <property type="entry name" value="PROSTAGLANDIN REDUCTASE 1"/>
    <property type="match status" value="1"/>
</dbReference>
<dbReference type="Pfam" id="PF00107">
    <property type="entry name" value="ADH_zinc_N"/>
    <property type="match status" value="1"/>
</dbReference>
<dbReference type="InterPro" id="IPR036291">
    <property type="entry name" value="NAD(P)-bd_dom_sf"/>
</dbReference>
<dbReference type="PANTHER" id="PTHR43205">
    <property type="entry name" value="PROSTAGLANDIN REDUCTASE"/>
    <property type="match status" value="1"/>
</dbReference>
<dbReference type="EMBL" id="BAAAEM010000003">
    <property type="protein sequence ID" value="GAA0484316.1"/>
    <property type="molecule type" value="Genomic_DNA"/>
</dbReference>
<dbReference type="InterPro" id="IPR013149">
    <property type="entry name" value="ADH-like_C"/>
</dbReference>
<evidence type="ECO:0000313" key="4">
    <source>
        <dbReference type="Proteomes" id="UP001500713"/>
    </source>
</evidence>
<protein>
    <submittedName>
        <fullName evidence="3">NADP-dependent oxidoreductase</fullName>
    </submittedName>
</protein>
<evidence type="ECO:0000259" key="2">
    <source>
        <dbReference type="SMART" id="SM00829"/>
    </source>
</evidence>
<dbReference type="CDD" id="cd05288">
    <property type="entry name" value="PGDH"/>
    <property type="match status" value="1"/>
</dbReference>
<dbReference type="RefSeq" id="WP_229955202.1">
    <property type="nucleotide sequence ID" value="NZ_BAAAEM010000003.1"/>
</dbReference>
<accession>A0ABN1AVJ5</accession>
<reference evidence="3 4" key="1">
    <citation type="journal article" date="2019" name="Int. J. Syst. Evol. Microbiol.">
        <title>The Global Catalogue of Microorganisms (GCM) 10K type strain sequencing project: providing services to taxonomists for standard genome sequencing and annotation.</title>
        <authorList>
            <consortium name="The Broad Institute Genomics Platform"/>
            <consortium name="The Broad Institute Genome Sequencing Center for Infectious Disease"/>
            <person name="Wu L."/>
            <person name="Ma J."/>
        </authorList>
    </citation>
    <scope>NUCLEOTIDE SEQUENCE [LARGE SCALE GENOMIC DNA]</scope>
    <source>
        <strain evidence="3 4">JCM 14162</strain>
    </source>
</reference>
<dbReference type="Gene3D" id="3.40.50.720">
    <property type="entry name" value="NAD(P)-binding Rossmann-like Domain"/>
    <property type="match status" value="1"/>
</dbReference>
<comment type="caution">
    <text evidence="3">The sequence shown here is derived from an EMBL/GenBank/DDBJ whole genome shotgun (WGS) entry which is preliminary data.</text>
</comment>
<dbReference type="InterPro" id="IPR041694">
    <property type="entry name" value="ADH_N_2"/>
</dbReference>
<keyword evidence="1" id="KW-0560">Oxidoreductase</keyword>
<dbReference type="Proteomes" id="UP001500713">
    <property type="component" value="Unassembled WGS sequence"/>
</dbReference>
<dbReference type="SUPFAM" id="SSF51735">
    <property type="entry name" value="NAD(P)-binding Rossmann-fold domains"/>
    <property type="match status" value="1"/>
</dbReference>
<gene>
    <name evidence="3" type="ORF">GCM10009096_28620</name>
</gene>
<name>A0ABN1AVJ5_9SPHN</name>
<dbReference type="SMART" id="SM00829">
    <property type="entry name" value="PKS_ER"/>
    <property type="match status" value="1"/>
</dbReference>
<dbReference type="SUPFAM" id="SSF50129">
    <property type="entry name" value="GroES-like"/>
    <property type="match status" value="1"/>
</dbReference>
<dbReference type="InterPro" id="IPR020843">
    <property type="entry name" value="ER"/>
</dbReference>
<organism evidence="3 4">
    <name type="scientific">Parasphingorhabdus litoris</name>
    <dbReference type="NCBI Taxonomy" id="394733"/>
    <lineage>
        <taxon>Bacteria</taxon>
        <taxon>Pseudomonadati</taxon>
        <taxon>Pseudomonadota</taxon>
        <taxon>Alphaproteobacteria</taxon>
        <taxon>Sphingomonadales</taxon>
        <taxon>Sphingomonadaceae</taxon>
        <taxon>Parasphingorhabdus</taxon>
    </lineage>
</organism>
<sequence>MTTNRFWQLNKRPEGDDVASALSLESEEMPELAEGQVLVKAAYLSMDAGTRMWMIEREDSYQPPLELGTKMVGLVLGHVAASRHDGFAEGDLVRGFGQWAEHAVIEPELAGLVKVDANIADIKQHFGVLGFNGWTALWGLQETAGVQAGHNVLVSAAAGATGVLACQIAKILGANVYGLAGGPDKCRWLEEELGITKAIDYKKDDIAAELANVEGGINAYFDNVGGPILDEVLPNMALYGRVALCGLLAQYKGDGRGQGPEHFDQILMKRLRVEGFFSPDFMDQGERLTTHLKDWLEQGLIDTPFDVTDGIENVLTAYDKLFTGGNIGKVLVRI</sequence>
<evidence type="ECO:0000313" key="3">
    <source>
        <dbReference type="EMBL" id="GAA0484316.1"/>
    </source>
</evidence>